<feature type="transmembrane region" description="Helical" evidence="2">
    <location>
        <begin position="268"/>
        <end position="290"/>
    </location>
</feature>
<dbReference type="OrthoDB" id="9776737at2"/>
<keyword evidence="2" id="KW-1133">Transmembrane helix</keyword>
<sequence>MSELNTSDGVRGALSKPTVRRLLAVAVAAVCIAVRLPKWHTESVDYQVFLQTWYHYIADNGGLRALDDPGFADYNVPYLYLLAGLTHLPVSALTGIKALSVAFDLLQAFFVFKLVALRFPGRSAWQPFAAALLAVLLPTVAANSGWWAQADSIYTSFVVAGVYFVLRHRPWWACTMLGLAFAFKLQTVFVFPFLLVMAVTRQVKWQSLLAVPAVYLALDVPALLVGADPVQLLTVYGRQTGTYQSLALNAPSLYHFIEKPGSPGTADLIRSIGVVSAAVVVLALTALAVLSRTGRRTMRRASTGASLTPDQVLLTALASAVTVPMLLPSMHDRYFYMVDVLSLVVAFQLPRRLWYVPFLAQAASMASYLPFLYYELPDHYRKYHWSTNEWRLISGLMVLAALAVLTAAVREYRRGPAETAPVEPVSAHDPDRPPAEAALSS</sequence>
<evidence type="ECO:0000256" key="1">
    <source>
        <dbReference type="SAM" id="MobiDB-lite"/>
    </source>
</evidence>
<dbReference type="AlphaFoldDB" id="A0A9W6ULA2"/>
<name>A0A9W6ULA2_9ACTN</name>
<keyword evidence="2" id="KW-0812">Transmembrane</keyword>
<feature type="transmembrane region" description="Helical" evidence="2">
    <location>
        <begin position="98"/>
        <end position="116"/>
    </location>
</feature>
<evidence type="ECO:0000256" key="2">
    <source>
        <dbReference type="SAM" id="Phobius"/>
    </source>
</evidence>
<dbReference type="RefSeq" id="WP_158715152.1">
    <property type="nucleotide sequence ID" value="NZ_BSRX01000011.1"/>
</dbReference>
<accession>A0A9W6ULA2</accession>
<keyword evidence="2" id="KW-0472">Membrane</keyword>
<reference evidence="3" key="1">
    <citation type="submission" date="2023-02" db="EMBL/GenBank/DDBJ databases">
        <title>Kitasatospora phosalacinea NBRC 14362.</title>
        <authorList>
            <person name="Ichikawa N."/>
            <person name="Sato H."/>
            <person name="Tonouchi N."/>
        </authorList>
    </citation>
    <scope>NUCLEOTIDE SEQUENCE</scope>
    <source>
        <strain evidence="3">NBRC 14362</strain>
    </source>
</reference>
<evidence type="ECO:0000313" key="3">
    <source>
        <dbReference type="EMBL" id="GLW54221.1"/>
    </source>
</evidence>
<feature type="transmembrane region" description="Helical" evidence="2">
    <location>
        <begin position="170"/>
        <end position="196"/>
    </location>
</feature>
<evidence type="ECO:0000313" key="4">
    <source>
        <dbReference type="Proteomes" id="UP001165143"/>
    </source>
</evidence>
<feature type="region of interest" description="Disordered" evidence="1">
    <location>
        <begin position="417"/>
        <end position="441"/>
    </location>
</feature>
<feature type="transmembrane region" description="Helical" evidence="2">
    <location>
        <begin position="128"/>
        <end position="150"/>
    </location>
</feature>
<protein>
    <submittedName>
        <fullName evidence="3">Uncharacterized protein</fullName>
    </submittedName>
</protein>
<dbReference type="Proteomes" id="UP001165143">
    <property type="component" value="Unassembled WGS sequence"/>
</dbReference>
<gene>
    <name evidence="3" type="ORF">Kpho01_22320</name>
</gene>
<proteinExistence type="predicted"/>
<feature type="transmembrane region" description="Helical" evidence="2">
    <location>
        <begin position="354"/>
        <end position="372"/>
    </location>
</feature>
<comment type="caution">
    <text evidence="3">The sequence shown here is derived from an EMBL/GenBank/DDBJ whole genome shotgun (WGS) entry which is preliminary data.</text>
</comment>
<organism evidence="3 4">
    <name type="scientific">Kitasatospora phosalacinea</name>
    <dbReference type="NCBI Taxonomy" id="2065"/>
    <lineage>
        <taxon>Bacteria</taxon>
        <taxon>Bacillati</taxon>
        <taxon>Actinomycetota</taxon>
        <taxon>Actinomycetes</taxon>
        <taxon>Kitasatosporales</taxon>
        <taxon>Streptomycetaceae</taxon>
        <taxon>Kitasatospora</taxon>
    </lineage>
</organism>
<feature type="transmembrane region" description="Helical" evidence="2">
    <location>
        <begin position="208"/>
        <end position="227"/>
    </location>
</feature>
<dbReference type="EMBL" id="BSRX01000011">
    <property type="protein sequence ID" value="GLW54221.1"/>
    <property type="molecule type" value="Genomic_DNA"/>
</dbReference>
<feature type="transmembrane region" description="Helical" evidence="2">
    <location>
        <begin position="392"/>
        <end position="409"/>
    </location>
</feature>